<name>A0A386WUB4_9ACTN</name>
<organism evidence="1 2">
    <name type="scientific">Micromonospora tulbaghiae</name>
    <dbReference type="NCBI Taxonomy" id="479978"/>
    <lineage>
        <taxon>Bacteria</taxon>
        <taxon>Bacillati</taxon>
        <taxon>Actinomycetota</taxon>
        <taxon>Actinomycetes</taxon>
        <taxon>Micromonosporales</taxon>
        <taxon>Micromonosporaceae</taxon>
        <taxon>Micromonospora</taxon>
    </lineage>
</organism>
<accession>A0A386WUB4</accession>
<gene>
    <name evidence="1" type="ORF">CSH63_32345</name>
</gene>
<dbReference type="AlphaFoldDB" id="A0A386WUB4"/>
<dbReference type="EMBL" id="CP024087">
    <property type="protein sequence ID" value="AYF32047.1"/>
    <property type="molecule type" value="Genomic_DNA"/>
</dbReference>
<reference evidence="1 2" key="1">
    <citation type="submission" date="2017-10" db="EMBL/GenBank/DDBJ databases">
        <title>Integration of genomic and chemical information greatly accelerates assignment of the full stereostructure of myelolactone, a potent inhibitor of myeloma from a marine-derived Micromonospora.</title>
        <authorList>
            <person name="Kim M.C."/>
            <person name="Machado H."/>
            <person name="Jensen P.R."/>
            <person name="Fenical W."/>
        </authorList>
    </citation>
    <scope>NUCLEOTIDE SEQUENCE [LARGE SCALE GENOMIC DNA]</scope>
    <source>
        <strain evidence="1 2">CNY-010</strain>
    </source>
</reference>
<protein>
    <submittedName>
        <fullName evidence="1">Uncharacterized protein</fullName>
    </submittedName>
</protein>
<dbReference type="Proteomes" id="UP000267804">
    <property type="component" value="Chromosome"/>
</dbReference>
<sequence>MRITRRPNGAEVAGVAESRRTPLAGMRLPHRLDPAVASRLAGARAHHACGLDYVARLGVYQEQNGPPYTLTARQRRRLNHKAGHQETQARIAILRRAELPRAGVVDARYVDDPWQGGASDAR</sequence>
<proteinExistence type="predicted"/>
<evidence type="ECO:0000313" key="1">
    <source>
        <dbReference type="EMBL" id="AYF32047.1"/>
    </source>
</evidence>
<dbReference type="KEGG" id="mtua:CSH63_32345"/>
<evidence type="ECO:0000313" key="2">
    <source>
        <dbReference type="Proteomes" id="UP000267804"/>
    </source>
</evidence>